<sequence length="274" mass="30234">MAAGRNYQRRGDPFTQKVRRGEGPPTVQSWRRLSTGREWFTRVPVSACYRLDAAQLGAAVREHAQRLAAAGVTFSAAQLARSLAFDWHAAAQSLTVRPRDTPKHLKAETRLSVTTSSAGPKGQGVRFWLICPRCSRRCGVLYASRWGRHGERLGEPLTGCRECLGLTDEARQRHKCPDWAGHVLAGPGDRRKPYKARAWGAARERALYVFQASAARALPGYFPKPSRPERWGLGPCPWGKAAGGRRAYERGSAEGVEHLGEPQPVPRVEHLGAV</sequence>
<evidence type="ECO:0000256" key="1">
    <source>
        <dbReference type="SAM" id="MobiDB-lite"/>
    </source>
</evidence>
<dbReference type="RefSeq" id="WP_339095030.1">
    <property type="nucleotide sequence ID" value="NZ_CP149782.1"/>
</dbReference>
<evidence type="ECO:0000313" key="2">
    <source>
        <dbReference type="EMBL" id="WYF43928.1"/>
    </source>
</evidence>
<gene>
    <name evidence="2" type="ORF">WDJ50_10965</name>
</gene>
<protein>
    <submittedName>
        <fullName evidence="2">Uncharacterized protein</fullName>
    </submittedName>
</protein>
<feature type="region of interest" description="Disordered" evidence="1">
    <location>
        <begin position="1"/>
        <end position="28"/>
    </location>
</feature>
<dbReference type="EMBL" id="CP149782">
    <property type="protein sequence ID" value="WYF43928.1"/>
    <property type="molecule type" value="Genomic_DNA"/>
</dbReference>
<reference evidence="2" key="1">
    <citation type="submission" date="2024-03" db="EMBL/GenBank/DDBJ databases">
        <title>Deinococcus weizhi sp. nov., isolated from human skin.</title>
        <authorList>
            <person name="Wei Z."/>
            <person name="Tian F."/>
            <person name="Yang C."/>
            <person name="Xin L.T."/>
            <person name="Wen Z.J."/>
            <person name="Lan K.C."/>
            <person name="Yu L."/>
            <person name="Zhe W."/>
            <person name="Dan F.D."/>
            <person name="Jun W."/>
            <person name="Rui Z."/>
            <person name="Yong X.J."/>
            <person name="Ting Y."/>
            <person name="Wei X."/>
            <person name="Xu Z.G."/>
            <person name="Xin Z."/>
            <person name="Dong F.G."/>
            <person name="Ni X.M."/>
            <person name="Zheng M.G."/>
            <person name="Chun Y."/>
            <person name="Qian W.X."/>
        </authorList>
    </citation>
    <scope>NUCLEOTIDE SEQUENCE</scope>
    <source>
        <strain evidence="2">VB142</strain>
    </source>
</reference>
<organism evidence="2">
    <name type="scientific">Deinococcus sp. VB142</name>
    <dbReference type="NCBI Taxonomy" id="3112952"/>
    <lineage>
        <taxon>Bacteria</taxon>
        <taxon>Thermotogati</taxon>
        <taxon>Deinococcota</taxon>
        <taxon>Deinococci</taxon>
        <taxon>Deinococcales</taxon>
        <taxon>Deinococcaceae</taxon>
        <taxon>Deinococcus</taxon>
    </lineage>
</organism>
<proteinExistence type="predicted"/>
<name>A0AAU6Q0Y4_9DEIO</name>
<dbReference type="AlphaFoldDB" id="A0AAU6Q0Y4"/>
<accession>A0AAU6Q0Y4</accession>